<evidence type="ECO:0000313" key="12">
    <source>
        <dbReference type="EMBL" id="OZU88316.1"/>
    </source>
</evidence>
<dbReference type="AlphaFoldDB" id="A0A265NAJ0"/>
<dbReference type="NCBIfam" id="NF040570">
    <property type="entry name" value="guided_TnpB"/>
    <property type="match status" value="1"/>
</dbReference>
<evidence type="ECO:0000256" key="6">
    <source>
        <dbReference type="ARBA" id="ARBA00023125"/>
    </source>
</evidence>
<dbReference type="Pfam" id="PF07282">
    <property type="entry name" value="Cas12f1-like_TNB"/>
    <property type="match status" value="1"/>
</dbReference>
<comment type="similarity">
    <text evidence="1">In the C-terminal section; belongs to the transposase 35 family.</text>
</comment>
<proteinExistence type="inferred from homology"/>
<keyword evidence="8" id="KW-0175">Coiled coil</keyword>
<dbReference type="EMBL" id="NPMS01000005">
    <property type="protein sequence ID" value="OZU88316.1"/>
    <property type="molecule type" value="Genomic_DNA"/>
</dbReference>
<keyword evidence="3" id="KW-0815">Transposition</keyword>
<feature type="domain" description="Transposase putative helix-turn-helix" evidence="11">
    <location>
        <begin position="1"/>
        <end position="44"/>
    </location>
</feature>
<evidence type="ECO:0000256" key="1">
    <source>
        <dbReference type="ARBA" id="ARBA00008761"/>
    </source>
</evidence>
<comment type="caution">
    <text evidence="12">The sequence shown here is derived from an EMBL/GenBank/DDBJ whole genome shotgun (WGS) entry which is preliminary data.</text>
</comment>
<dbReference type="OrthoDB" id="56768at2"/>
<name>A0A265NAJ0_9BACI</name>
<evidence type="ECO:0000256" key="7">
    <source>
        <dbReference type="ARBA" id="ARBA00023172"/>
    </source>
</evidence>
<organism evidence="12 13">
    <name type="scientific">Virgibacillus indicus</name>
    <dbReference type="NCBI Taxonomy" id="2024554"/>
    <lineage>
        <taxon>Bacteria</taxon>
        <taxon>Bacillati</taxon>
        <taxon>Bacillota</taxon>
        <taxon>Bacilli</taxon>
        <taxon>Bacillales</taxon>
        <taxon>Bacillaceae</taxon>
        <taxon>Virgibacillus</taxon>
    </lineage>
</organism>
<dbReference type="Pfam" id="PF12323">
    <property type="entry name" value="HTH_OrfB_IS605"/>
    <property type="match status" value="1"/>
</dbReference>
<keyword evidence="7" id="KW-0233">DNA recombination</keyword>
<dbReference type="NCBIfam" id="TIGR01766">
    <property type="entry name" value="IS200/IS605 family accessory protein TnpB-like domain"/>
    <property type="match status" value="1"/>
</dbReference>
<evidence type="ECO:0000256" key="4">
    <source>
        <dbReference type="ARBA" id="ARBA00022723"/>
    </source>
</evidence>
<evidence type="ECO:0000313" key="13">
    <source>
        <dbReference type="Proteomes" id="UP000216498"/>
    </source>
</evidence>
<accession>A0A265NAJ0</accession>
<reference evidence="12 13" key="1">
    <citation type="submission" date="2017-08" db="EMBL/GenBank/DDBJ databases">
        <title>Virgibacillus indicus sp. nov. and Virgibacillus profoundi sp. nov, two moderately halophilic bacteria isolated from marine sediment by using the Microfluidic Streak Plate.</title>
        <authorList>
            <person name="Xu B."/>
            <person name="Hu B."/>
            <person name="Wang J."/>
            <person name="Zhu Y."/>
            <person name="Huang L."/>
            <person name="Du W."/>
            <person name="Huang Y."/>
        </authorList>
    </citation>
    <scope>NUCLEOTIDE SEQUENCE [LARGE SCALE GENOMIC DNA]</scope>
    <source>
        <strain evidence="12 13">IO3-P2-C2</strain>
    </source>
</reference>
<sequence>MLLNQKYEIFPSDVQKETLDTWLSYCRQTYNSALLDKQRKYKLSKESYSRSAMQTQLKRDKLAWTYLKDMPSQPLQEVFRRLDHAFIKFFRKEARYPKLKKYKDYNSMTFPQFGHKPNSHYCYAASFAINGDLQLSKLGNIPIHLHRPIDGTIKQLIIKRRGTRWYAIFRVERQVYPAPINRNLAVGIDVGLNKYAVLSDGSYHENPRFLRQTEKKLKRAQQRLSHLKRGSVNYKKQVTKIQKLHEKVSNQRRDTLHKLSFNLAKKYSVIAVEDLNIRQLVKNKRLSKSISDAGWGMFRNMLSYKCERNGGLLIKVNPHFTSQDCSNCGTRVKKSLSIRTHICKGCGTILDRDYNASLNILQRGLEQLDKMPVII</sequence>
<evidence type="ECO:0000259" key="10">
    <source>
        <dbReference type="Pfam" id="PF07282"/>
    </source>
</evidence>
<evidence type="ECO:0000256" key="5">
    <source>
        <dbReference type="ARBA" id="ARBA00022833"/>
    </source>
</evidence>
<gene>
    <name evidence="12" type="ORF">CIL03_11720</name>
</gene>
<feature type="coiled-coil region" evidence="8">
    <location>
        <begin position="210"/>
        <end position="237"/>
    </location>
</feature>
<keyword evidence="6" id="KW-0238">DNA-binding</keyword>
<evidence type="ECO:0000256" key="8">
    <source>
        <dbReference type="SAM" id="Coils"/>
    </source>
</evidence>
<dbReference type="GO" id="GO:0003677">
    <property type="term" value="F:DNA binding"/>
    <property type="evidence" value="ECO:0007669"/>
    <property type="project" value="UniProtKB-KW"/>
</dbReference>
<keyword evidence="13" id="KW-1185">Reference proteome</keyword>
<dbReference type="InterPro" id="IPR001959">
    <property type="entry name" value="Transposase"/>
</dbReference>
<feature type="domain" description="Cas12f1-like TNB" evidence="10">
    <location>
        <begin position="295"/>
        <end position="360"/>
    </location>
</feature>
<evidence type="ECO:0000259" key="9">
    <source>
        <dbReference type="Pfam" id="PF01385"/>
    </source>
</evidence>
<dbReference type="GO" id="GO:0046872">
    <property type="term" value="F:metal ion binding"/>
    <property type="evidence" value="ECO:0007669"/>
    <property type="project" value="UniProtKB-KW"/>
</dbReference>
<dbReference type="PANTHER" id="PTHR30405">
    <property type="entry name" value="TRANSPOSASE"/>
    <property type="match status" value="1"/>
</dbReference>
<comment type="similarity">
    <text evidence="2">In the N-terminal section; belongs to the transposase 2 family.</text>
</comment>
<dbReference type="InterPro" id="IPR010095">
    <property type="entry name" value="Cas12f1-like_TNB"/>
</dbReference>
<keyword evidence="4" id="KW-0479">Metal-binding</keyword>
<evidence type="ECO:0000259" key="11">
    <source>
        <dbReference type="Pfam" id="PF12323"/>
    </source>
</evidence>
<evidence type="ECO:0000256" key="2">
    <source>
        <dbReference type="ARBA" id="ARBA00011044"/>
    </source>
</evidence>
<dbReference type="PANTHER" id="PTHR30405:SF11">
    <property type="entry name" value="RNA-GUIDED DNA ENDONUCLEASE RV2885C-RELATED"/>
    <property type="match status" value="1"/>
</dbReference>
<keyword evidence="5" id="KW-0862">Zinc</keyword>
<feature type="domain" description="Probable transposase IS891/IS1136/IS1341" evidence="9">
    <location>
        <begin position="169"/>
        <end position="283"/>
    </location>
</feature>
<dbReference type="InterPro" id="IPR051399">
    <property type="entry name" value="RNA-guided_DNA_endo/Transpos"/>
</dbReference>
<protein>
    <submittedName>
        <fullName evidence="12">Transposase</fullName>
    </submittedName>
</protein>
<dbReference type="InterPro" id="IPR021027">
    <property type="entry name" value="Transposase_put_HTH"/>
</dbReference>
<dbReference type="GO" id="GO:0032196">
    <property type="term" value="P:transposition"/>
    <property type="evidence" value="ECO:0007669"/>
    <property type="project" value="UniProtKB-KW"/>
</dbReference>
<dbReference type="Proteomes" id="UP000216498">
    <property type="component" value="Unassembled WGS sequence"/>
</dbReference>
<dbReference type="GO" id="GO:0006310">
    <property type="term" value="P:DNA recombination"/>
    <property type="evidence" value="ECO:0007669"/>
    <property type="project" value="UniProtKB-KW"/>
</dbReference>
<evidence type="ECO:0000256" key="3">
    <source>
        <dbReference type="ARBA" id="ARBA00022578"/>
    </source>
</evidence>
<dbReference type="RefSeq" id="WP_094886055.1">
    <property type="nucleotide sequence ID" value="NZ_NPMS01000005.1"/>
</dbReference>
<dbReference type="Pfam" id="PF01385">
    <property type="entry name" value="OrfB_IS605"/>
    <property type="match status" value="1"/>
</dbReference>